<dbReference type="RefSeq" id="WP_198060388.1">
    <property type="nucleotide sequence ID" value="NZ_CP065856.1"/>
</dbReference>
<dbReference type="KEGG" id="hlt:I7X12_12375"/>
<evidence type="ECO:0000313" key="2">
    <source>
        <dbReference type="Proteomes" id="UP000595001"/>
    </source>
</evidence>
<name>A0A7T3KU37_9EURY</name>
<dbReference type="AlphaFoldDB" id="A0A7T3KU37"/>
<keyword evidence="2" id="KW-1185">Reference proteome</keyword>
<protein>
    <submittedName>
        <fullName evidence="1">Uncharacterized protein</fullName>
    </submittedName>
</protein>
<dbReference type="Proteomes" id="UP000595001">
    <property type="component" value="Chromosome"/>
</dbReference>
<gene>
    <name evidence="1" type="ORF">I7X12_12375</name>
</gene>
<sequence length="94" mass="10415">MEDEEIELAIKMVEYLVKNKVTGNHKKQVDTVINKSGLPVHAKGDARDVLEEIATSPPPIEMYGGGHRQNVRLTSIQDGVEFIEENGGDPPWGF</sequence>
<proteinExistence type="predicted"/>
<dbReference type="OrthoDB" id="203241at2157"/>
<reference evidence="1 2" key="1">
    <citation type="submission" date="2020-12" db="EMBL/GenBank/DDBJ databases">
        <title>Halosimplex halophilum sp. nov. and Halosimplex salinum sp. nov., two new members of the genus Halosimplex.</title>
        <authorList>
            <person name="Cui H.L."/>
        </authorList>
    </citation>
    <scope>NUCLEOTIDE SEQUENCE [LARGE SCALE GENOMIC DNA]</scope>
    <source>
        <strain evidence="1 2">YGH94</strain>
    </source>
</reference>
<dbReference type="GeneID" id="60589302"/>
<organism evidence="1 2">
    <name type="scientific">Halosimplex litoreum</name>
    <dbReference type="NCBI Taxonomy" id="1198301"/>
    <lineage>
        <taxon>Archaea</taxon>
        <taxon>Methanobacteriati</taxon>
        <taxon>Methanobacteriota</taxon>
        <taxon>Stenosarchaea group</taxon>
        <taxon>Halobacteria</taxon>
        <taxon>Halobacteriales</taxon>
        <taxon>Haloarculaceae</taxon>
        <taxon>Halosimplex</taxon>
    </lineage>
</organism>
<accession>A0A7T3KU37</accession>
<dbReference type="EMBL" id="CP065856">
    <property type="protein sequence ID" value="QPV61558.1"/>
    <property type="molecule type" value="Genomic_DNA"/>
</dbReference>
<evidence type="ECO:0000313" key="1">
    <source>
        <dbReference type="EMBL" id="QPV61558.1"/>
    </source>
</evidence>